<keyword evidence="2" id="KW-1185">Reference proteome</keyword>
<evidence type="ECO:0000313" key="2">
    <source>
        <dbReference type="Proteomes" id="UP001165960"/>
    </source>
</evidence>
<comment type="caution">
    <text evidence="1">The sequence shown here is derived from an EMBL/GenBank/DDBJ whole genome shotgun (WGS) entry which is preliminary data.</text>
</comment>
<name>A0ACC2S0B4_9FUNG</name>
<dbReference type="Proteomes" id="UP001165960">
    <property type="component" value="Unassembled WGS sequence"/>
</dbReference>
<dbReference type="EMBL" id="QTSX02006391">
    <property type="protein sequence ID" value="KAJ9055740.1"/>
    <property type="molecule type" value="Genomic_DNA"/>
</dbReference>
<accession>A0ACC2S0B4</accession>
<protein>
    <submittedName>
        <fullName evidence="1">Uncharacterized protein</fullName>
    </submittedName>
</protein>
<organism evidence="1 2">
    <name type="scientific">Entomophthora muscae</name>
    <dbReference type="NCBI Taxonomy" id="34485"/>
    <lineage>
        <taxon>Eukaryota</taxon>
        <taxon>Fungi</taxon>
        <taxon>Fungi incertae sedis</taxon>
        <taxon>Zoopagomycota</taxon>
        <taxon>Entomophthoromycotina</taxon>
        <taxon>Entomophthoromycetes</taxon>
        <taxon>Entomophthorales</taxon>
        <taxon>Entomophthoraceae</taxon>
        <taxon>Entomophthora</taxon>
    </lineage>
</organism>
<gene>
    <name evidence="1" type="ORF">DSO57_1000598</name>
</gene>
<reference evidence="1" key="1">
    <citation type="submission" date="2022-04" db="EMBL/GenBank/DDBJ databases">
        <title>Genome of the entomopathogenic fungus Entomophthora muscae.</title>
        <authorList>
            <person name="Elya C."/>
            <person name="Lovett B.R."/>
            <person name="Lee E."/>
            <person name="Macias A.M."/>
            <person name="Hajek A.E."/>
            <person name="De Bivort B.L."/>
            <person name="Kasson M.T."/>
            <person name="De Fine Licht H.H."/>
            <person name="Stajich J.E."/>
        </authorList>
    </citation>
    <scope>NUCLEOTIDE SEQUENCE</scope>
    <source>
        <strain evidence="1">Berkeley</strain>
    </source>
</reference>
<proteinExistence type="predicted"/>
<sequence length="70" mass="7826">MFGSFGINLHSAASAHLAQEEQTKPSCQRHLPHEGKPLPPKSNLKTLPHQMFDMGSGKAERQDEGFRRDN</sequence>
<evidence type="ECO:0000313" key="1">
    <source>
        <dbReference type="EMBL" id="KAJ9055740.1"/>
    </source>
</evidence>